<evidence type="ECO:0000313" key="1">
    <source>
        <dbReference type="EMBL" id="TBU13519.1"/>
    </source>
</evidence>
<sequence length="145" mass="16926">MYQNEPRLPAASIFKSNDVIKTITSDFHGENSDESCYMRKHSKDSGAFGWCLYILDVHTKFLYEISLQTKQAASVMSSIIQTDNRNKCGSERIKQACVDYIISFITLEARHPQKQNKLRDVIKTIILKLAINLRRFNLKRWFDLY</sequence>
<organism evidence="1 2">
    <name type="scientific">Hamiltosporidium tvaerminnensis</name>
    <dbReference type="NCBI Taxonomy" id="1176355"/>
    <lineage>
        <taxon>Eukaryota</taxon>
        <taxon>Fungi</taxon>
        <taxon>Fungi incertae sedis</taxon>
        <taxon>Microsporidia</taxon>
        <taxon>Dubosqiidae</taxon>
        <taxon>Hamiltosporidium</taxon>
    </lineage>
</organism>
<dbReference type="Proteomes" id="UP000292282">
    <property type="component" value="Unassembled WGS sequence"/>
</dbReference>
<evidence type="ECO:0000313" key="2">
    <source>
        <dbReference type="Proteomes" id="UP000292282"/>
    </source>
</evidence>
<accession>A0A4Q9LXK4</accession>
<comment type="caution">
    <text evidence="1">The sequence shown here is derived from an EMBL/GenBank/DDBJ whole genome shotgun (WGS) entry which is preliminary data.</text>
</comment>
<keyword evidence="2" id="KW-1185">Reference proteome</keyword>
<dbReference type="EMBL" id="PITK01000406">
    <property type="protein sequence ID" value="TBU13519.1"/>
    <property type="molecule type" value="Genomic_DNA"/>
</dbReference>
<name>A0A4Q9LXK4_9MICR</name>
<protein>
    <submittedName>
        <fullName evidence="1">Uncharacterized protein</fullName>
    </submittedName>
</protein>
<reference evidence="1 2" key="1">
    <citation type="submission" date="2017-12" db="EMBL/GenBank/DDBJ databases">
        <authorList>
            <person name="Pombert J.-F."/>
            <person name="Haag K.L."/>
            <person name="Ebert D."/>
        </authorList>
    </citation>
    <scope>NUCLEOTIDE SEQUENCE [LARGE SCALE GENOMIC DNA]</scope>
    <source>
        <strain evidence="1">IL-G-3</strain>
    </source>
</reference>
<proteinExistence type="predicted"/>
<dbReference type="VEuPathDB" id="MicrosporidiaDB:CWI38_0406p0020"/>
<gene>
    <name evidence="1" type="ORF">CWI38_0406p0020</name>
</gene>
<dbReference type="AlphaFoldDB" id="A0A4Q9LXK4"/>